<evidence type="ECO:0000256" key="5">
    <source>
        <dbReference type="SAM" id="Phobius"/>
    </source>
</evidence>
<dbReference type="CDD" id="cd00082">
    <property type="entry name" value="HisKA"/>
    <property type="match status" value="1"/>
</dbReference>
<dbReference type="Pfam" id="PF02518">
    <property type="entry name" value="HATPase_c"/>
    <property type="match status" value="1"/>
</dbReference>
<dbReference type="PROSITE" id="PS50109">
    <property type="entry name" value="HIS_KIN"/>
    <property type="match status" value="1"/>
</dbReference>
<feature type="transmembrane region" description="Helical" evidence="5">
    <location>
        <begin position="296"/>
        <end position="317"/>
    </location>
</feature>
<keyword evidence="4" id="KW-0902">Two-component regulatory system</keyword>
<dbReference type="EC" id="2.7.13.3" evidence="2"/>
<accession>A0A921IJF5</accession>
<dbReference type="AlphaFoldDB" id="A0A921IJF5"/>
<dbReference type="Gene3D" id="3.30.565.10">
    <property type="entry name" value="Histidine kinase-like ATPase, C-terminal domain"/>
    <property type="match status" value="1"/>
</dbReference>
<dbReference type="PANTHER" id="PTHR43065">
    <property type="entry name" value="SENSOR HISTIDINE KINASE"/>
    <property type="match status" value="1"/>
</dbReference>
<dbReference type="SMART" id="SM00388">
    <property type="entry name" value="HisKA"/>
    <property type="match status" value="1"/>
</dbReference>
<dbReference type="EMBL" id="DYVE01000196">
    <property type="protein sequence ID" value="HJG28490.1"/>
    <property type="molecule type" value="Genomic_DNA"/>
</dbReference>
<gene>
    <name evidence="7" type="ORF">K8V20_07580</name>
</gene>
<dbReference type="InterPro" id="IPR003661">
    <property type="entry name" value="HisK_dim/P_dom"/>
</dbReference>
<dbReference type="Pfam" id="PF00512">
    <property type="entry name" value="HisKA"/>
    <property type="match status" value="1"/>
</dbReference>
<keyword evidence="5" id="KW-0812">Transmembrane</keyword>
<dbReference type="Proteomes" id="UP000782880">
    <property type="component" value="Unassembled WGS sequence"/>
</dbReference>
<evidence type="ECO:0000256" key="1">
    <source>
        <dbReference type="ARBA" id="ARBA00000085"/>
    </source>
</evidence>
<keyword evidence="3" id="KW-0808">Transferase</keyword>
<comment type="catalytic activity">
    <reaction evidence="1">
        <text>ATP + protein L-histidine = ADP + protein N-phospho-L-histidine.</text>
        <dbReference type="EC" id="2.7.13.3"/>
    </reaction>
</comment>
<dbReference type="PANTHER" id="PTHR43065:SF42">
    <property type="entry name" value="TWO-COMPONENT SENSOR PPRA"/>
    <property type="match status" value="1"/>
</dbReference>
<dbReference type="SUPFAM" id="SSF55874">
    <property type="entry name" value="ATPase domain of HSP90 chaperone/DNA topoisomerase II/histidine kinase"/>
    <property type="match status" value="1"/>
</dbReference>
<evidence type="ECO:0000259" key="6">
    <source>
        <dbReference type="PROSITE" id="PS50109"/>
    </source>
</evidence>
<keyword evidence="5" id="KW-0472">Membrane</keyword>
<proteinExistence type="predicted"/>
<evidence type="ECO:0000313" key="7">
    <source>
        <dbReference type="EMBL" id="HJG28490.1"/>
    </source>
</evidence>
<evidence type="ECO:0000256" key="4">
    <source>
        <dbReference type="ARBA" id="ARBA00023012"/>
    </source>
</evidence>
<reference evidence="7" key="2">
    <citation type="submission" date="2021-09" db="EMBL/GenBank/DDBJ databases">
        <authorList>
            <person name="Gilroy R."/>
        </authorList>
    </citation>
    <scope>NUCLEOTIDE SEQUENCE</scope>
    <source>
        <strain evidence="7">ChiBcec21-2208</strain>
    </source>
</reference>
<dbReference type="InterPro" id="IPR005467">
    <property type="entry name" value="His_kinase_dom"/>
</dbReference>
<keyword evidence="5" id="KW-1133">Transmembrane helix</keyword>
<dbReference type="GO" id="GO:0000155">
    <property type="term" value="F:phosphorelay sensor kinase activity"/>
    <property type="evidence" value="ECO:0007669"/>
    <property type="project" value="InterPro"/>
</dbReference>
<evidence type="ECO:0000313" key="8">
    <source>
        <dbReference type="Proteomes" id="UP000782880"/>
    </source>
</evidence>
<dbReference type="InterPro" id="IPR036097">
    <property type="entry name" value="HisK_dim/P_sf"/>
</dbReference>
<name>A0A921IJF5_9FIRM</name>
<feature type="transmembrane region" description="Helical" evidence="5">
    <location>
        <begin position="12"/>
        <end position="33"/>
    </location>
</feature>
<organism evidence="7 8">
    <name type="scientific">Subdoligranulum variabile</name>
    <dbReference type="NCBI Taxonomy" id="214851"/>
    <lineage>
        <taxon>Bacteria</taxon>
        <taxon>Bacillati</taxon>
        <taxon>Bacillota</taxon>
        <taxon>Clostridia</taxon>
        <taxon>Eubacteriales</taxon>
        <taxon>Oscillospiraceae</taxon>
        <taxon>Subdoligranulum</taxon>
    </lineage>
</organism>
<evidence type="ECO:0000256" key="2">
    <source>
        <dbReference type="ARBA" id="ARBA00012438"/>
    </source>
</evidence>
<keyword evidence="3" id="KW-0418">Kinase</keyword>
<comment type="caution">
    <text evidence="7">The sequence shown here is derived from an EMBL/GenBank/DDBJ whole genome shotgun (WGS) entry which is preliminary data.</text>
</comment>
<dbReference type="InterPro" id="IPR036890">
    <property type="entry name" value="HATPase_C_sf"/>
</dbReference>
<dbReference type="InterPro" id="IPR003594">
    <property type="entry name" value="HATPase_dom"/>
</dbReference>
<dbReference type="Gene3D" id="1.10.287.130">
    <property type="match status" value="1"/>
</dbReference>
<evidence type="ECO:0000256" key="3">
    <source>
        <dbReference type="ARBA" id="ARBA00022777"/>
    </source>
</evidence>
<feature type="non-terminal residue" evidence="7">
    <location>
        <position position="531"/>
    </location>
</feature>
<feature type="domain" description="Histidine kinase" evidence="6">
    <location>
        <begin position="363"/>
        <end position="531"/>
    </location>
</feature>
<reference evidence="7" key="1">
    <citation type="journal article" date="2021" name="PeerJ">
        <title>Extensive microbial diversity within the chicken gut microbiome revealed by metagenomics and culture.</title>
        <authorList>
            <person name="Gilroy R."/>
            <person name="Ravi A."/>
            <person name="Getino M."/>
            <person name="Pursley I."/>
            <person name="Horton D.L."/>
            <person name="Alikhan N.F."/>
            <person name="Baker D."/>
            <person name="Gharbi K."/>
            <person name="Hall N."/>
            <person name="Watson M."/>
            <person name="Adriaenssens E.M."/>
            <person name="Foster-Nyarko E."/>
            <person name="Jarju S."/>
            <person name="Secka A."/>
            <person name="Antonio M."/>
            <person name="Oren A."/>
            <person name="Chaudhuri R.R."/>
            <person name="La Ragione R."/>
            <person name="Hildebrand F."/>
            <person name="Pallen M.J."/>
        </authorList>
    </citation>
    <scope>NUCLEOTIDE SEQUENCE</scope>
    <source>
        <strain evidence="7">ChiBcec21-2208</strain>
    </source>
</reference>
<sequence>MKQFIRQERKFLAAMLLILVLIFAGIFMVFRVFQQYESLIIENEDRQLLGLTRSVDRSITSYLQQISRDLQHTLQRDGIQEAEATYRQTGDPTDLARQLEETILAQHPLAYDILCLEGETILYSAHGKTDYTFPADAGLEGEVAIRPCVDTDGTIYLSFVKETESRLQYAVLVELTAFYKTVAGNLIAGTQDRILLLDAGGRTVVYQTAEGITAERIGDDAQAAIQQEELDALLGCRDSTEPVTLFYQARATGQAKAYTARMAALPAAGNNGVFVVGASLNFETIKRPIQMSTIRLTAYSSMIVVGILLLAGSIVLVTRRSARAQQEVLTLRERNLALEEVTKKSQALAHHQRLEIIGTLTSSIAHEFNNLLTPIMGYSIMVLEKLPQEDEETYDNVLEIYEASRKAKTIISRLSDLSRKNTALTFQYVAPDDLAQRALDIAAPAKPPKVQVNTRLQCRHLWLYGNEIQLSQMLLNLILNAYQAMEAEGGTLTVTTEPEGDEICFRIADTGPGIDPALVKDIFEPFFTTKE</sequence>
<protein>
    <recommendedName>
        <fullName evidence="2">histidine kinase</fullName>
        <ecNumber evidence="2">2.7.13.3</ecNumber>
    </recommendedName>
</protein>
<dbReference type="SUPFAM" id="SSF47384">
    <property type="entry name" value="Homodimeric domain of signal transducing histidine kinase"/>
    <property type="match status" value="1"/>
</dbReference>